<reference evidence="1" key="1">
    <citation type="submission" date="2019-08" db="EMBL/GenBank/DDBJ databases">
        <authorList>
            <person name="Kucharzyk K."/>
            <person name="Murdoch R.W."/>
            <person name="Higgins S."/>
            <person name="Loffler F."/>
        </authorList>
    </citation>
    <scope>NUCLEOTIDE SEQUENCE</scope>
</reference>
<comment type="caution">
    <text evidence="1">The sequence shown here is derived from an EMBL/GenBank/DDBJ whole genome shotgun (WGS) entry which is preliminary data.</text>
</comment>
<evidence type="ECO:0000313" key="1">
    <source>
        <dbReference type="EMBL" id="MPM72480.1"/>
    </source>
</evidence>
<proteinExistence type="predicted"/>
<name>A0A645C3X8_9ZZZZ</name>
<gene>
    <name evidence="1" type="ORF">SDC9_119456</name>
</gene>
<dbReference type="AlphaFoldDB" id="A0A645C3X8"/>
<protein>
    <submittedName>
        <fullName evidence="1">Uncharacterized protein</fullName>
    </submittedName>
</protein>
<organism evidence="1">
    <name type="scientific">bioreactor metagenome</name>
    <dbReference type="NCBI Taxonomy" id="1076179"/>
    <lineage>
        <taxon>unclassified sequences</taxon>
        <taxon>metagenomes</taxon>
        <taxon>ecological metagenomes</taxon>
    </lineage>
</organism>
<accession>A0A645C3X8</accession>
<sequence>MIAWLSGQTDLVDQAIDVVLDDGSCSHRRQGFAGIPAEVGAVAEDGVGFARAIRQLGFHRAQLHRVRTRFQYGKNATASDLAAQAGNRGGDGGRVVGKVVVDRNPPHDPFDFHAALDVLEARQGIQPLRRRHADMAGGQQGSAGIGAIVIAGKIPARAADQAIRAVQNQFAACIVAADPIAVRVVETFDRGPAAALQHALQAGFRSIRNDQPGLRECADKMVKLRLDRRQITENVGMIEFQVIQNSRPGAVMDEFRALVAESSVVFVGFDDEERGIAKAGRDAEIERYTADQEAGCHVGVFQYPRQHRTGRRLAVGAGDAEYPAPLQYVLSQPLGAGDVGQPLVEYGFEQRVAARNGVADDEDVRLQSQLIRSETFDQFDACVPQLVAHGRIDVGIAAGDLVPRVDRQLCDAAHEGAADTENMNVHVTETR</sequence>
<dbReference type="EMBL" id="VSSQ01024770">
    <property type="protein sequence ID" value="MPM72480.1"/>
    <property type="molecule type" value="Genomic_DNA"/>
</dbReference>